<dbReference type="Proteomes" id="UP001152795">
    <property type="component" value="Unassembled WGS sequence"/>
</dbReference>
<dbReference type="AlphaFoldDB" id="A0A6S7LLB0"/>
<proteinExistence type="predicted"/>
<protein>
    <submittedName>
        <fullName evidence="1">Uncharacterized protein</fullName>
    </submittedName>
</protein>
<reference evidence="1" key="1">
    <citation type="submission" date="2020-04" db="EMBL/GenBank/DDBJ databases">
        <authorList>
            <person name="Alioto T."/>
            <person name="Alioto T."/>
            <person name="Gomez Garrido J."/>
        </authorList>
    </citation>
    <scope>NUCLEOTIDE SEQUENCE</scope>
    <source>
        <strain evidence="1">A484AB</strain>
    </source>
</reference>
<organism evidence="1 2">
    <name type="scientific">Paramuricea clavata</name>
    <name type="common">Red gorgonian</name>
    <name type="synonym">Violescent sea-whip</name>
    <dbReference type="NCBI Taxonomy" id="317549"/>
    <lineage>
        <taxon>Eukaryota</taxon>
        <taxon>Metazoa</taxon>
        <taxon>Cnidaria</taxon>
        <taxon>Anthozoa</taxon>
        <taxon>Octocorallia</taxon>
        <taxon>Malacalcyonacea</taxon>
        <taxon>Plexauridae</taxon>
        <taxon>Paramuricea</taxon>
    </lineage>
</organism>
<comment type="caution">
    <text evidence="1">The sequence shown here is derived from an EMBL/GenBank/DDBJ whole genome shotgun (WGS) entry which is preliminary data.</text>
</comment>
<name>A0A6S7LLB0_PARCT</name>
<accession>A0A6S7LLB0</accession>
<evidence type="ECO:0000313" key="1">
    <source>
        <dbReference type="EMBL" id="CAB4038633.1"/>
    </source>
</evidence>
<gene>
    <name evidence="1" type="ORF">PACLA_8A016030</name>
</gene>
<dbReference type="EMBL" id="CACRXK020024414">
    <property type="protein sequence ID" value="CAB4038633.1"/>
    <property type="molecule type" value="Genomic_DNA"/>
</dbReference>
<sequence length="89" mass="9820">VEIRSADKDGWLTIGAGDAIVVAAGDVDGNESAPRERPERDIPRAFRERRTGRAATDWPCTEFYGPVGVATRFERRMGGILENKTDIET</sequence>
<evidence type="ECO:0000313" key="2">
    <source>
        <dbReference type="Proteomes" id="UP001152795"/>
    </source>
</evidence>
<keyword evidence="2" id="KW-1185">Reference proteome</keyword>
<feature type="non-terminal residue" evidence="1">
    <location>
        <position position="1"/>
    </location>
</feature>